<comment type="caution">
    <text evidence="1">The sequence shown here is derived from an EMBL/GenBank/DDBJ whole genome shotgun (WGS) entry which is preliminary data.</text>
</comment>
<protein>
    <submittedName>
        <fullName evidence="1">Uncharacterized protein</fullName>
    </submittedName>
</protein>
<evidence type="ECO:0000313" key="2">
    <source>
        <dbReference type="Proteomes" id="UP001500837"/>
    </source>
</evidence>
<dbReference type="EMBL" id="BAAABL010000062">
    <property type="protein sequence ID" value="GAA0307021.1"/>
    <property type="molecule type" value="Genomic_DNA"/>
</dbReference>
<gene>
    <name evidence="1" type="ORF">GCM10009066_20970</name>
</gene>
<evidence type="ECO:0000313" key="1">
    <source>
        <dbReference type="EMBL" id="GAA0307021.1"/>
    </source>
</evidence>
<dbReference type="RefSeq" id="WP_211313733.1">
    <property type="nucleotide sequence ID" value="NZ_BAAABL010000062.1"/>
</dbReference>
<keyword evidence="2" id="KW-1185">Reference proteome</keyword>
<accession>A0AAV3S911</accession>
<organism evidence="1 2">
    <name type="scientific">Halarchaeum salinum</name>
    <dbReference type="NCBI Taxonomy" id="489912"/>
    <lineage>
        <taxon>Archaea</taxon>
        <taxon>Methanobacteriati</taxon>
        <taxon>Methanobacteriota</taxon>
        <taxon>Stenosarchaea group</taxon>
        <taxon>Halobacteria</taxon>
        <taxon>Halobacteriales</taxon>
        <taxon>Halobacteriaceae</taxon>
    </lineage>
</organism>
<dbReference type="Proteomes" id="UP001500837">
    <property type="component" value="Unassembled WGS sequence"/>
</dbReference>
<proteinExistence type="predicted"/>
<name>A0AAV3S911_9EURY</name>
<reference evidence="1 2" key="1">
    <citation type="journal article" date="2019" name="Int. J. Syst. Evol. Microbiol.">
        <title>The Global Catalogue of Microorganisms (GCM) 10K type strain sequencing project: providing services to taxonomists for standard genome sequencing and annotation.</title>
        <authorList>
            <consortium name="The Broad Institute Genomics Platform"/>
            <consortium name="The Broad Institute Genome Sequencing Center for Infectious Disease"/>
            <person name="Wu L."/>
            <person name="Ma J."/>
        </authorList>
    </citation>
    <scope>NUCLEOTIDE SEQUENCE [LARGE SCALE GENOMIC DNA]</scope>
    <source>
        <strain evidence="1 2">JCM 16330</strain>
    </source>
</reference>
<sequence length="124" mass="13858">MFDVVDEDGDVVMGLCQSRSDAEEVVEEYGDATAVTPRWSCQKATRGRIFTNDVHDVKIRVTSSYGELRTQLIDTRDGNDVVAKSGAVDSREKALSRAMSYATTWRDYMNRLPPSSESRQSDAE</sequence>
<dbReference type="AlphaFoldDB" id="A0AAV3S911"/>